<dbReference type="STRING" id="1314674.A0A0D7B6Y2"/>
<evidence type="ECO:0000256" key="1">
    <source>
        <dbReference type="SAM" id="MobiDB-lite"/>
    </source>
</evidence>
<name>A0A0D7B6Y2_9AGAR</name>
<evidence type="ECO:0000313" key="3">
    <source>
        <dbReference type="Proteomes" id="UP000054007"/>
    </source>
</evidence>
<feature type="compositionally biased region" description="Polar residues" evidence="1">
    <location>
        <begin position="117"/>
        <end position="129"/>
    </location>
</feature>
<feature type="region of interest" description="Disordered" evidence="1">
    <location>
        <begin position="300"/>
        <end position="321"/>
    </location>
</feature>
<keyword evidence="3" id="KW-1185">Reference proteome</keyword>
<organism evidence="2 3">
    <name type="scientific">Cylindrobasidium torrendii FP15055 ss-10</name>
    <dbReference type="NCBI Taxonomy" id="1314674"/>
    <lineage>
        <taxon>Eukaryota</taxon>
        <taxon>Fungi</taxon>
        <taxon>Dikarya</taxon>
        <taxon>Basidiomycota</taxon>
        <taxon>Agaricomycotina</taxon>
        <taxon>Agaricomycetes</taxon>
        <taxon>Agaricomycetidae</taxon>
        <taxon>Agaricales</taxon>
        <taxon>Marasmiineae</taxon>
        <taxon>Physalacriaceae</taxon>
        <taxon>Cylindrobasidium</taxon>
    </lineage>
</organism>
<proteinExistence type="predicted"/>
<feature type="compositionally biased region" description="Pro residues" evidence="1">
    <location>
        <begin position="85"/>
        <end position="99"/>
    </location>
</feature>
<dbReference type="Proteomes" id="UP000054007">
    <property type="component" value="Unassembled WGS sequence"/>
</dbReference>
<protein>
    <submittedName>
        <fullName evidence="2">Uncharacterized protein</fullName>
    </submittedName>
</protein>
<dbReference type="EMBL" id="KN880570">
    <property type="protein sequence ID" value="KIY65985.1"/>
    <property type="molecule type" value="Genomic_DNA"/>
</dbReference>
<accession>A0A0D7B6Y2</accession>
<feature type="compositionally biased region" description="Low complexity" evidence="1">
    <location>
        <begin position="24"/>
        <end position="35"/>
    </location>
</feature>
<dbReference type="OrthoDB" id="10255630at2759"/>
<reference evidence="2 3" key="1">
    <citation type="journal article" date="2015" name="Fungal Genet. Biol.">
        <title>Evolution of novel wood decay mechanisms in Agaricales revealed by the genome sequences of Fistulina hepatica and Cylindrobasidium torrendii.</title>
        <authorList>
            <person name="Floudas D."/>
            <person name="Held B.W."/>
            <person name="Riley R."/>
            <person name="Nagy L.G."/>
            <person name="Koehler G."/>
            <person name="Ransdell A.S."/>
            <person name="Younus H."/>
            <person name="Chow J."/>
            <person name="Chiniquy J."/>
            <person name="Lipzen A."/>
            <person name="Tritt A."/>
            <person name="Sun H."/>
            <person name="Haridas S."/>
            <person name="LaButti K."/>
            <person name="Ohm R.A."/>
            <person name="Kues U."/>
            <person name="Blanchette R.A."/>
            <person name="Grigoriev I.V."/>
            <person name="Minto R.E."/>
            <person name="Hibbett D.S."/>
        </authorList>
    </citation>
    <scope>NUCLEOTIDE SEQUENCE [LARGE SCALE GENOMIC DNA]</scope>
    <source>
        <strain evidence="2 3">FP15055 ss-10</strain>
    </source>
</reference>
<feature type="compositionally biased region" description="Basic residues" evidence="1">
    <location>
        <begin position="9"/>
        <end position="23"/>
    </location>
</feature>
<evidence type="ECO:0000313" key="2">
    <source>
        <dbReference type="EMBL" id="KIY65985.1"/>
    </source>
</evidence>
<feature type="region of interest" description="Disordered" evidence="1">
    <location>
        <begin position="1"/>
        <end position="136"/>
    </location>
</feature>
<dbReference type="AlphaFoldDB" id="A0A0D7B6Y2"/>
<gene>
    <name evidence="2" type="ORF">CYLTODRAFT_48383</name>
</gene>
<sequence>MADDDRAAKAARAKAMLKKRQQQKKAGTAPNESNAPSPPPSRPYTPASVPKSPEESAPPARDVSDLFGSADPQDTSWISGLQPAAPSPVATPPAPPQLGSPPLRASAGGPPLHATRPSISQASGRSSDGTMHALQAEKESMVAQMKETEDKLQEIQKLLQDESHRAAVLQEALSKLQEEKDLIGQNHQQTVSFLVSEKASLSEELQRLAGLEVEATNLRQQLEGEKNETTSLRHRLHATQDDLETASKDNERLNETEKTLVEKTREQERMLQVTNVTVSNLQKEVESAQRRYRELEEQIQSDDRLEKLEDTLRNTQDRTADLELQLSRQKRIPL</sequence>